<protein>
    <submittedName>
        <fullName evidence="1">Uncharacterized protein</fullName>
    </submittedName>
</protein>
<organism evidence="1 2">
    <name type="scientific">Vibrio parahaemolyticus</name>
    <dbReference type="NCBI Taxonomy" id="670"/>
    <lineage>
        <taxon>Bacteria</taxon>
        <taxon>Pseudomonadati</taxon>
        <taxon>Pseudomonadota</taxon>
        <taxon>Gammaproteobacteria</taxon>
        <taxon>Vibrionales</taxon>
        <taxon>Vibrionaceae</taxon>
        <taxon>Vibrio</taxon>
    </lineage>
</organism>
<reference evidence="1" key="1">
    <citation type="submission" date="2022-05" db="EMBL/GenBank/DDBJ databases">
        <title>Megaplasmid of Vibrio parahaemolyticus.</title>
        <authorList>
            <person name="Strauch E."/>
            <person name="Borowiak M."/>
        </authorList>
    </citation>
    <scope>NUCLEOTIDE SEQUENCE</scope>
    <source>
        <strain evidence="1">16-VB00198</strain>
        <plasmid evidence="1">pVP-16-VB00198-1</plasmid>
    </source>
</reference>
<accession>A0AA46Z5A3</accession>
<dbReference type="AlphaFoldDB" id="A0AA46Z5A3"/>
<dbReference type="Proteomes" id="UP001163036">
    <property type="component" value="Plasmid pVP-16-VB00198-1"/>
</dbReference>
<evidence type="ECO:0000313" key="1">
    <source>
        <dbReference type="EMBL" id="UYV29588.1"/>
    </source>
</evidence>
<gene>
    <name evidence="1" type="ORF">M5598_26800</name>
</gene>
<keyword evidence="1" id="KW-0614">Plasmid</keyword>
<sequence>MYVNAFKTLSKRLRTSLSLKSLSEGQAIASKLFGFSSTNAASASLVKASGKLTEKSYVETMQLPDVFEFTESECRTEAGIYEYDPYDITLELLSCMMTILIEESEYDREYCFSVLVDNEEFIVYYFEYNMDSGFELHAYTAAKALSKGKVITVPSDEELPDGYLDHISFESSISRNSIKLSVDGKFSKTIDLSKSKVRLLSFNSEILSCISPTEESRLQRCIQSMHNNFGSFTYNDLIKMGEGIEDQPVFLTNSALMPNQNQELLVCSDMLLNEGVITISSYLIDYESQMNWFDQVATTMNAAADPILYWKEAIETLKSLPNHLREDPVRFLIMNNSMLKQYTVPIGVEFCISFDGGELGIGQLKLVKPRKA</sequence>
<name>A0AA46Z5A3_VIBPH</name>
<dbReference type="EMBL" id="CP097357">
    <property type="protein sequence ID" value="UYV29588.1"/>
    <property type="molecule type" value="Genomic_DNA"/>
</dbReference>
<dbReference type="RefSeq" id="WP_264400166.1">
    <property type="nucleotide sequence ID" value="NZ_CP062152.1"/>
</dbReference>
<geneLocation type="plasmid" evidence="1 2">
    <name>pVP-16-VB00198-1</name>
</geneLocation>
<proteinExistence type="predicted"/>
<evidence type="ECO:0000313" key="2">
    <source>
        <dbReference type="Proteomes" id="UP001163036"/>
    </source>
</evidence>